<comment type="caution">
    <text evidence="1">The sequence shown here is derived from an EMBL/GenBank/DDBJ whole genome shotgun (WGS) entry which is preliminary data.</text>
</comment>
<accession>A0A6A9US50</accession>
<protein>
    <submittedName>
        <fullName evidence="1">Uncharacterized protein</fullName>
    </submittedName>
</protein>
<evidence type="ECO:0000313" key="2">
    <source>
        <dbReference type="Proteomes" id="UP000435304"/>
    </source>
</evidence>
<dbReference type="Proteomes" id="UP000435304">
    <property type="component" value="Unassembled WGS sequence"/>
</dbReference>
<proteinExistence type="predicted"/>
<organism evidence="1 2">
    <name type="scientific">Auraticoccus cholistanensis</name>
    <dbReference type="NCBI Taxonomy" id="2656650"/>
    <lineage>
        <taxon>Bacteria</taxon>
        <taxon>Bacillati</taxon>
        <taxon>Actinomycetota</taxon>
        <taxon>Actinomycetes</taxon>
        <taxon>Propionibacteriales</taxon>
        <taxon>Propionibacteriaceae</taxon>
        <taxon>Auraticoccus</taxon>
    </lineage>
</organism>
<reference evidence="1 2" key="1">
    <citation type="submission" date="2019-12" db="EMBL/GenBank/DDBJ databases">
        <title>Auraticoccus cholistani sp. nov., an actinomycete isolated from soil of Cholistan desert.</title>
        <authorList>
            <person name="Cheema M.T."/>
        </authorList>
    </citation>
    <scope>NUCLEOTIDE SEQUENCE [LARGE SCALE GENOMIC DNA]</scope>
    <source>
        <strain evidence="1 2">F435</strain>
    </source>
</reference>
<sequence>MATPFAILLRNHHAGGRAVVDLFVRAAAAQRDRPHGAVLDQLAREAREDLGFDERVMRRLGVRPSWPQVVALRLGERVGRLKPNGRLLRRAPLSDLVELEGLIAGVHVKIAGWQAAQVAGVLEEGELAELEGLLDRARSQAERLAQAHLAAAASVLARQA</sequence>
<name>A0A6A9US50_9ACTN</name>
<dbReference type="EMBL" id="WPCU01000005">
    <property type="protein sequence ID" value="MVA75623.1"/>
    <property type="molecule type" value="Genomic_DNA"/>
</dbReference>
<dbReference type="RefSeq" id="WP_156609110.1">
    <property type="nucleotide sequence ID" value="NZ_WPCU01000005.1"/>
</dbReference>
<evidence type="ECO:0000313" key="1">
    <source>
        <dbReference type="EMBL" id="MVA75623.1"/>
    </source>
</evidence>
<keyword evidence="2" id="KW-1185">Reference proteome</keyword>
<dbReference type="AlphaFoldDB" id="A0A6A9US50"/>
<gene>
    <name evidence="1" type="ORF">GC722_06225</name>
</gene>